<evidence type="ECO:0000313" key="2">
    <source>
        <dbReference type="Proteomes" id="UP001367508"/>
    </source>
</evidence>
<keyword evidence="2" id="KW-1185">Reference proteome</keyword>
<reference evidence="1 2" key="1">
    <citation type="submission" date="2024-01" db="EMBL/GenBank/DDBJ databases">
        <title>The genomes of 5 underutilized Papilionoideae crops provide insights into root nodulation and disease resistanc.</title>
        <authorList>
            <person name="Jiang F."/>
        </authorList>
    </citation>
    <scope>NUCLEOTIDE SEQUENCE [LARGE SCALE GENOMIC DNA]</scope>
    <source>
        <strain evidence="1">LVBAO_FW01</strain>
        <tissue evidence="1">Leaves</tissue>
    </source>
</reference>
<gene>
    <name evidence="1" type="ORF">VNO77_05366</name>
</gene>
<comment type="caution">
    <text evidence="1">The sequence shown here is derived from an EMBL/GenBank/DDBJ whole genome shotgun (WGS) entry which is preliminary data.</text>
</comment>
<organism evidence="1 2">
    <name type="scientific">Canavalia gladiata</name>
    <name type="common">Sword bean</name>
    <name type="synonym">Dolichos gladiatus</name>
    <dbReference type="NCBI Taxonomy" id="3824"/>
    <lineage>
        <taxon>Eukaryota</taxon>
        <taxon>Viridiplantae</taxon>
        <taxon>Streptophyta</taxon>
        <taxon>Embryophyta</taxon>
        <taxon>Tracheophyta</taxon>
        <taxon>Spermatophyta</taxon>
        <taxon>Magnoliopsida</taxon>
        <taxon>eudicotyledons</taxon>
        <taxon>Gunneridae</taxon>
        <taxon>Pentapetalae</taxon>
        <taxon>rosids</taxon>
        <taxon>fabids</taxon>
        <taxon>Fabales</taxon>
        <taxon>Fabaceae</taxon>
        <taxon>Papilionoideae</taxon>
        <taxon>50 kb inversion clade</taxon>
        <taxon>NPAAA clade</taxon>
        <taxon>indigoferoid/millettioid clade</taxon>
        <taxon>Phaseoleae</taxon>
        <taxon>Canavalia</taxon>
    </lineage>
</organism>
<accession>A0AAN9N3E8</accession>
<proteinExistence type="predicted"/>
<dbReference type="AlphaFoldDB" id="A0AAN9N3E8"/>
<dbReference type="Proteomes" id="UP001367508">
    <property type="component" value="Unassembled WGS sequence"/>
</dbReference>
<evidence type="ECO:0000313" key="1">
    <source>
        <dbReference type="EMBL" id="KAK7363232.1"/>
    </source>
</evidence>
<dbReference type="EMBL" id="JAYMYQ010000001">
    <property type="protein sequence ID" value="KAK7363232.1"/>
    <property type="molecule type" value="Genomic_DNA"/>
</dbReference>
<sequence>MRISSCSLEDIRIADDMNSTNTSSITRNKIRVLVASKVKFEGLTREGALPEILKGLSQTQAHEGVWK</sequence>
<name>A0AAN9N3E8_CANGL</name>
<protein>
    <submittedName>
        <fullName evidence="1">Uncharacterized protein</fullName>
    </submittedName>
</protein>